<gene>
    <name evidence="1" type="ORF">GXW74_00710</name>
</gene>
<dbReference type="Proteomes" id="UP001138709">
    <property type="component" value="Unassembled WGS sequence"/>
</dbReference>
<protein>
    <submittedName>
        <fullName evidence="1">Uncharacterized protein</fullName>
    </submittedName>
</protein>
<evidence type="ECO:0000313" key="1">
    <source>
        <dbReference type="EMBL" id="MBR0678994.1"/>
    </source>
</evidence>
<dbReference type="RefSeq" id="WP_211844349.1">
    <property type="nucleotide sequence ID" value="NZ_JAAEDL010000001.1"/>
</dbReference>
<organism evidence="1 2">
    <name type="scientific">Neoroseomonas eburnea</name>
    <dbReference type="NCBI Taxonomy" id="1346889"/>
    <lineage>
        <taxon>Bacteria</taxon>
        <taxon>Pseudomonadati</taxon>
        <taxon>Pseudomonadota</taxon>
        <taxon>Alphaproteobacteria</taxon>
        <taxon>Acetobacterales</taxon>
        <taxon>Acetobacteraceae</taxon>
        <taxon>Neoroseomonas</taxon>
    </lineage>
</organism>
<comment type="caution">
    <text evidence="1">The sequence shown here is derived from an EMBL/GenBank/DDBJ whole genome shotgun (WGS) entry which is preliminary data.</text>
</comment>
<name>A0A9X9X5K8_9PROT</name>
<proteinExistence type="predicted"/>
<keyword evidence="2" id="KW-1185">Reference proteome</keyword>
<dbReference type="EMBL" id="JAAEDL010000001">
    <property type="protein sequence ID" value="MBR0678994.1"/>
    <property type="molecule type" value="Genomic_DNA"/>
</dbReference>
<sequence length="74" mass="8114">MIVPDMMEPAMPPRRALLIAMPFVLPAARAAAEQTRHCGDPGGRFISCEAVRRDLPPPAWDRCPLCGRRHAAPP</sequence>
<dbReference type="AlphaFoldDB" id="A0A9X9X5K8"/>
<evidence type="ECO:0000313" key="2">
    <source>
        <dbReference type="Proteomes" id="UP001138709"/>
    </source>
</evidence>
<reference evidence="1" key="2">
    <citation type="journal article" date="2021" name="Syst. Appl. Microbiol.">
        <title>Roseomonas hellenica sp. nov., isolated from roots of wild-growing Alkanna tinctoria.</title>
        <authorList>
            <person name="Rat A."/>
            <person name="Naranjo H.D."/>
            <person name="Lebbe L."/>
            <person name="Cnockaert M."/>
            <person name="Krigas N."/>
            <person name="Grigoriadou K."/>
            <person name="Maloupa E."/>
            <person name="Willems A."/>
        </authorList>
    </citation>
    <scope>NUCLEOTIDE SEQUENCE</scope>
    <source>
        <strain evidence="1">LMG 31228</strain>
    </source>
</reference>
<accession>A0A9X9X5K8</accession>
<reference evidence="1" key="1">
    <citation type="submission" date="2020-01" db="EMBL/GenBank/DDBJ databases">
        <authorList>
            <person name="Rat A."/>
        </authorList>
    </citation>
    <scope>NUCLEOTIDE SEQUENCE</scope>
    <source>
        <strain evidence="1">LMG 31228</strain>
    </source>
</reference>